<sequence>MDYTNQEYCDMFLIYGASNQNAHEAARRYSAIEEDSSTSIRQISRTLGMTKSTVHNILKEIGPFELPPRVNGEIYKNFLENDLPILLENVPLHLRRNVIFQHDGTPMHTYRNVCRFLDTIYPNRWIGRNGSQYWPARSPDLTLIDFFSGDI</sequence>
<gene>
    <name evidence="1" type="ORF">ALC60_01866</name>
</gene>
<dbReference type="Proteomes" id="UP000075809">
    <property type="component" value="Unassembled WGS sequence"/>
</dbReference>
<organism evidence="1 2">
    <name type="scientific">Mycetomoellerius zeteki</name>
    <dbReference type="NCBI Taxonomy" id="64791"/>
    <lineage>
        <taxon>Eukaryota</taxon>
        <taxon>Metazoa</taxon>
        <taxon>Ecdysozoa</taxon>
        <taxon>Arthropoda</taxon>
        <taxon>Hexapoda</taxon>
        <taxon>Insecta</taxon>
        <taxon>Pterygota</taxon>
        <taxon>Neoptera</taxon>
        <taxon>Endopterygota</taxon>
        <taxon>Hymenoptera</taxon>
        <taxon>Apocrita</taxon>
        <taxon>Aculeata</taxon>
        <taxon>Formicoidea</taxon>
        <taxon>Formicidae</taxon>
        <taxon>Myrmicinae</taxon>
        <taxon>Mycetomoellerius</taxon>
    </lineage>
</organism>
<dbReference type="AlphaFoldDB" id="A0A151XFG7"/>
<name>A0A151XFG7_9HYME</name>
<proteinExistence type="predicted"/>
<accession>A0A151XFG7</accession>
<dbReference type="GO" id="GO:0003676">
    <property type="term" value="F:nucleic acid binding"/>
    <property type="evidence" value="ECO:0007669"/>
    <property type="project" value="InterPro"/>
</dbReference>
<dbReference type="PANTHER" id="PTHR47326:SF1">
    <property type="entry name" value="HTH PSQ-TYPE DOMAIN-CONTAINING PROTEIN"/>
    <property type="match status" value="1"/>
</dbReference>
<evidence type="ECO:0000313" key="1">
    <source>
        <dbReference type="EMBL" id="KYQ59123.1"/>
    </source>
</evidence>
<dbReference type="Gene3D" id="3.30.420.10">
    <property type="entry name" value="Ribonuclease H-like superfamily/Ribonuclease H"/>
    <property type="match status" value="1"/>
</dbReference>
<dbReference type="STRING" id="64791.A0A151XFG7"/>
<evidence type="ECO:0000313" key="2">
    <source>
        <dbReference type="Proteomes" id="UP000075809"/>
    </source>
</evidence>
<protein>
    <recommendedName>
        <fullName evidence="3">DUF4817 domain-containing protein</fullName>
    </recommendedName>
</protein>
<dbReference type="InterPro" id="IPR036397">
    <property type="entry name" value="RNaseH_sf"/>
</dbReference>
<dbReference type="PANTHER" id="PTHR47326">
    <property type="entry name" value="TRANSPOSABLE ELEMENT TC3 TRANSPOSASE-LIKE PROTEIN"/>
    <property type="match status" value="1"/>
</dbReference>
<dbReference type="EMBL" id="KQ982192">
    <property type="protein sequence ID" value="KYQ59123.1"/>
    <property type="molecule type" value="Genomic_DNA"/>
</dbReference>
<keyword evidence="2" id="KW-1185">Reference proteome</keyword>
<evidence type="ECO:0008006" key="3">
    <source>
        <dbReference type="Google" id="ProtNLM"/>
    </source>
</evidence>
<reference evidence="1 2" key="1">
    <citation type="submission" date="2015-09" db="EMBL/GenBank/DDBJ databases">
        <title>Trachymyrmex zeteki WGS genome.</title>
        <authorList>
            <person name="Nygaard S."/>
            <person name="Hu H."/>
            <person name="Boomsma J."/>
            <person name="Zhang G."/>
        </authorList>
    </citation>
    <scope>NUCLEOTIDE SEQUENCE [LARGE SCALE GENOMIC DNA]</scope>
    <source>
        <strain evidence="1">Tzet28-1</strain>
        <tissue evidence="1">Whole body</tissue>
    </source>
</reference>